<keyword evidence="6 10" id="KW-0472">Membrane</keyword>
<keyword evidence="8 9" id="KW-0807">Transducer</keyword>
<dbReference type="PANTHER" id="PTHR24249">
    <property type="entry name" value="HISTAMINE RECEPTOR-RELATED G-PROTEIN COUPLED RECEPTOR"/>
    <property type="match status" value="1"/>
</dbReference>
<comment type="similarity">
    <text evidence="9">Belongs to the G-protein coupled receptor 1 family.</text>
</comment>
<evidence type="ECO:0000256" key="8">
    <source>
        <dbReference type="ARBA" id="ARBA00023224"/>
    </source>
</evidence>
<keyword evidence="7 9" id="KW-0675">Receptor</keyword>
<feature type="transmembrane region" description="Helical" evidence="10">
    <location>
        <begin position="180"/>
        <end position="203"/>
    </location>
</feature>
<dbReference type="CDD" id="cd00637">
    <property type="entry name" value="7tm_classA_rhodopsin-like"/>
    <property type="match status" value="1"/>
</dbReference>
<evidence type="ECO:0000259" key="11">
    <source>
        <dbReference type="PROSITE" id="PS50262"/>
    </source>
</evidence>
<sequence length="312" mass="35092">MSVNDSTGNLVWPTYQSYTLFNYAIQCVEAVLIIVGNGLTFIAVIKVKNLKQIPTNVFIMSLATSDGIIGLLLPVLVGVKFLDTEHVWKGTTCLLHGPYFSLFLTSLVTLLAIAVDRYLAVVHPLTCKQRMTIRRARIISVVIWILSFGILTTITCYYGLQRNVVLLRSRVVFFVFPKNIAIIFLQILIIGPVLGNIVIYILIYIELKTKRRVGTTRGNNAGANHTVTSKSSKAYVNMMALVLAYLALACVPYYVIAAVLKQGTSTPSWLVYLFDVSVILFYSNSFVNPLIYSWKNRNFREAYKKLMTCRSY</sequence>
<evidence type="ECO:0000256" key="5">
    <source>
        <dbReference type="ARBA" id="ARBA00023040"/>
    </source>
</evidence>
<dbReference type="AlphaFoldDB" id="A0AAD9JJK9"/>
<keyword evidence="13" id="KW-1185">Reference proteome</keyword>
<dbReference type="PRINTS" id="PR00237">
    <property type="entry name" value="GPCRRHODOPSN"/>
</dbReference>
<protein>
    <recommendedName>
        <fullName evidence="11">G-protein coupled receptors family 1 profile domain-containing protein</fullName>
    </recommendedName>
</protein>
<dbReference type="PANTHER" id="PTHR24249:SF372">
    <property type="entry name" value="G-PROTEIN COUPLED RECEPTORS FAMILY 1 PROFILE DOMAIN-CONTAINING PROTEIN"/>
    <property type="match status" value="1"/>
</dbReference>
<evidence type="ECO:0000256" key="6">
    <source>
        <dbReference type="ARBA" id="ARBA00023136"/>
    </source>
</evidence>
<gene>
    <name evidence="12" type="ORF">LSH36_281g00010</name>
</gene>
<reference evidence="12" key="1">
    <citation type="journal article" date="2023" name="Mol. Biol. Evol.">
        <title>Third-Generation Sequencing Reveals the Adaptive Role of the Epigenome in Three Deep-Sea Polychaetes.</title>
        <authorList>
            <person name="Perez M."/>
            <person name="Aroh O."/>
            <person name="Sun Y."/>
            <person name="Lan Y."/>
            <person name="Juniper S.K."/>
            <person name="Young C.R."/>
            <person name="Angers B."/>
            <person name="Qian P.Y."/>
        </authorList>
    </citation>
    <scope>NUCLEOTIDE SEQUENCE</scope>
    <source>
        <strain evidence="12">P08H-3</strain>
    </source>
</reference>
<evidence type="ECO:0000313" key="13">
    <source>
        <dbReference type="Proteomes" id="UP001208570"/>
    </source>
</evidence>
<dbReference type="SMART" id="SM01381">
    <property type="entry name" value="7TM_GPCR_Srsx"/>
    <property type="match status" value="1"/>
</dbReference>
<feature type="transmembrane region" description="Helical" evidence="10">
    <location>
        <begin position="141"/>
        <end position="160"/>
    </location>
</feature>
<dbReference type="GO" id="GO:0005886">
    <property type="term" value="C:plasma membrane"/>
    <property type="evidence" value="ECO:0007669"/>
    <property type="project" value="UniProtKB-SubCell"/>
</dbReference>
<evidence type="ECO:0000256" key="1">
    <source>
        <dbReference type="ARBA" id="ARBA00004651"/>
    </source>
</evidence>
<accession>A0AAD9JJK9</accession>
<comment type="subcellular location">
    <subcellularLocation>
        <location evidence="1">Cell membrane</location>
        <topology evidence="1">Multi-pass membrane protein</topology>
    </subcellularLocation>
</comment>
<feature type="transmembrane region" description="Helical" evidence="10">
    <location>
        <begin position="20"/>
        <end position="45"/>
    </location>
</feature>
<feature type="transmembrane region" description="Helical" evidence="10">
    <location>
        <begin position="57"/>
        <end position="79"/>
    </location>
</feature>
<dbReference type="Pfam" id="PF00001">
    <property type="entry name" value="7tm_1"/>
    <property type="match status" value="1"/>
</dbReference>
<feature type="transmembrane region" description="Helical" evidence="10">
    <location>
        <begin position="234"/>
        <end position="257"/>
    </location>
</feature>
<keyword evidence="4 10" id="KW-1133">Transmembrane helix</keyword>
<organism evidence="12 13">
    <name type="scientific">Paralvinella palmiformis</name>
    <dbReference type="NCBI Taxonomy" id="53620"/>
    <lineage>
        <taxon>Eukaryota</taxon>
        <taxon>Metazoa</taxon>
        <taxon>Spiralia</taxon>
        <taxon>Lophotrochozoa</taxon>
        <taxon>Annelida</taxon>
        <taxon>Polychaeta</taxon>
        <taxon>Sedentaria</taxon>
        <taxon>Canalipalpata</taxon>
        <taxon>Terebellida</taxon>
        <taxon>Terebelliformia</taxon>
        <taxon>Alvinellidae</taxon>
        <taxon>Paralvinella</taxon>
    </lineage>
</organism>
<dbReference type="PROSITE" id="PS50262">
    <property type="entry name" value="G_PROTEIN_RECEP_F1_2"/>
    <property type="match status" value="1"/>
</dbReference>
<dbReference type="GO" id="GO:0004930">
    <property type="term" value="F:G protein-coupled receptor activity"/>
    <property type="evidence" value="ECO:0007669"/>
    <property type="project" value="UniProtKB-KW"/>
</dbReference>
<name>A0AAD9JJK9_9ANNE</name>
<evidence type="ECO:0000313" key="12">
    <source>
        <dbReference type="EMBL" id="KAK2153906.1"/>
    </source>
</evidence>
<feature type="transmembrane region" description="Helical" evidence="10">
    <location>
        <begin position="99"/>
        <end position="120"/>
    </location>
</feature>
<dbReference type="InterPro" id="IPR017452">
    <property type="entry name" value="GPCR_Rhodpsn_7TM"/>
</dbReference>
<feature type="domain" description="G-protein coupled receptors family 1 profile" evidence="11">
    <location>
        <begin position="36"/>
        <end position="292"/>
    </location>
</feature>
<proteinExistence type="inferred from homology"/>
<evidence type="ECO:0000256" key="9">
    <source>
        <dbReference type="RuleBase" id="RU000688"/>
    </source>
</evidence>
<evidence type="ECO:0000256" key="10">
    <source>
        <dbReference type="SAM" id="Phobius"/>
    </source>
</evidence>
<keyword evidence="2" id="KW-1003">Cell membrane</keyword>
<evidence type="ECO:0000256" key="3">
    <source>
        <dbReference type="ARBA" id="ARBA00022692"/>
    </source>
</evidence>
<dbReference type="Proteomes" id="UP001208570">
    <property type="component" value="Unassembled WGS sequence"/>
</dbReference>
<evidence type="ECO:0000256" key="2">
    <source>
        <dbReference type="ARBA" id="ARBA00022475"/>
    </source>
</evidence>
<dbReference type="InterPro" id="IPR000276">
    <property type="entry name" value="GPCR_Rhodpsn"/>
</dbReference>
<dbReference type="SUPFAM" id="SSF81321">
    <property type="entry name" value="Family A G protein-coupled receptor-like"/>
    <property type="match status" value="1"/>
</dbReference>
<dbReference type="Gene3D" id="1.20.1070.10">
    <property type="entry name" value="Rhodopsin 7-helix transmembrane proteins"/>
    <property type="match status" value="1"/>
</dbReference>
<comment type="caution">
    <text evidence="12">The sequence shown here is derived from an EMBL/GenBank/DDBJ whole genome shotgun (WGS) entry which is preliminary data.</text>
</comment>
<feature type="transmembrane region" description="Helical" evidence="10">
    <location>
        <begin position="269"/>
        <end position="291"/>
    </location>
</feature>
<dbReference type="PROSITE" id="PS00237">
    <property type="entry name" value="G_PROTEIN_RECEP_F1_1"/>
    <property type="match status" value="1"/>
</dbReference>
<dbReference type="InterPro" id="IPR050569">
    <property type="entry name" value="TAAR"/>
</dbReference>
<keyword evidence="5 9" id="KW-0297">G-protein coupled receptor</keyword>
<keyword evidence="3 9" id="KW-0812">Transmembrane</keyword>
<dbReference type="EMBL" id="JAODUP010000281">
    <property type="protein sequence ID" value="KAK2153906.1"/>
    <property type="molecule type" value="Genomic_DNA"/>
</dbReference>
<evidence type="ECO:0000256" key="4">
    <source>
        <dbReference type="ARBA" id="ARBA00022989"/>
    </source>
</evidence>
<evidence type="ECO:0000256" key="7">
    <source>
        <dbReference type="ARBA" id="ARBA00023170"/>
    </source>
</evidence>